<dbReference type="InterPro" id="IPR050708">
    <property type="entry name" value="T6SS_VgrG/RHS"/>
</dbReference>
<dbReference type="GO" id="GO:0016787">
    <property type="term" value="F:hydrolase activity"/>
    <property type="evidence" value="ECO:0007669"/>
    <property type="project" value="UniProtKB-KW"/>
</dbReference>
<reference evidence="1 2" key="1">
    <citation type="submission" date="2019-03" db="EMBL/GenBank/DDBJ databases">
        <title>Deep-cultivation of Planctomycetes and their phenomic and genomic characterization uncovers novel biology.</title>
        <authorList>
            <person name="Wiegand S."/>
            <person name="Jogler M."/>
            <person name="Boedeker C."/>
            <person name="Pinto D."/>
            <person name="Vollmers J."/>
            <person name="Rivas-Marin E."/>
            <person name="Kohn T."/>
            <person name="Peeters S.H."/>
            <person name="Heuer A."/>
            <person name="Rast P."/>
            <person name="Oberbeckmann S."/>
            <person name="Bunk B."/>
            <person name="Jeske O."/>
            <person name="Meyerdierks A."/>
            <person name="Storesund J.E."/>
            <person name="Kallscheuer N."/>
            <person name="Luecker S."/>
            <person name="Lage O.M."/>
            <person name="Pohl T."/>
            <person name="Merkel B.J."/>
            <person name="Hornburger P."/>
            <person name="Mueller R.-W."/>
            <person name="Bruemmer F."/>
            <person name="Labrenz M."/>
            <person name="Spormann A.M."/>
            <person name="Op den Camp H."/>
            <person name="Overmann J."/>
            <person name="Amann R."/>
            <person name="Jetten M.S.M."/>
            <person name="Mascher T."/>
            <person name="Medema M.H."/>
            <person name="Devos D.P."/>
            <person name="Kaster A.-K."/>
            <person name="Ovreas L."/>
            <person name="Rohde M."/>
            <person name="Galperin M.Y."/>
            <person name="Jogler C."/>
        </authorList>
    </citation>
    <scope>NUCLEOTIDE SEQUENCE [LARGE SCALE GENOMIC DNA]</scope>
    <source>
        <strain evidence="1 2">Enr13</strain>
    </source>
</reference>
<dbReference type="RefSeq" id="WP_145389855.1">
    <property type="nucleotide sequence ID" value="NZ_CP037423.1"/>
</dbReference>
<dbReference type="Proteomes" id="UP000319004">
    <property type="component" value="Chromosome"/>
</dbReference>
<dbReference type="KEGG" id="snep:Enr13x_54890"/>
<protein>
    <submittedName>
        <fullName evidence="1">tRNA3(Ser)-specific nuclease WapA</fullName>
        <ecNumber evidence="1">3.1.-.-</ecNumber>
    </submittedName>
</protein>
<gene>
    <name evidence="1" type="primary">wapA_19</name>
    <name evidence="1" type="ORF">Enr13x_54890</name>
</gene>
<dbReference type="OrthoDB" id="291501at2"/>
<dbReference type="AlphaFoldDB" id="A0A518HXM2"/>
<keyword evidence="1" id="KW-0378">Hydrolase</keyword>
<organism evidence="1 2">
    <name type="scientific">Stieleria neptunia</name>
    <dbReference type="NCBI Taxonomy" id="2527979"/>
    <lineage>
        <taxon>Bacteria</taxon>
        <taxon>Pseudomonadati</taxon>
        <taxon>Planctomycetota</taxon>
        <taxon>Planctomycetia</taxon>
        <taxon>Pirellulales</taxon>
        <taxon>Pirellulaceae</taxon>
        <taxon>Stieleria</taxon>
    </lineage>
</organism>
<dbReference type="PANTHER" id="PTHR32305">
    <property type="match status" value="1"/>
</dbReference>
<dbReference type="NCBIfam" id="TIGR03696">
    <property type="entry name" value="Rhs_assc_core"/>
    <property type="match status" value="1"/>
</dbReference>
<evidence type="ECO:0000313" key="2">
    <source>
        <dbReference type="Proteomes" id="UP000319004"/>
    </source>
</evidence>
<name>A0A518HXM2_9BACT</name>
<keyword evidence="2" id="KW-1185">Reference proteome</keyword>
<dbReference type="Gene3D" id="2.180.10.10">
    <property type="entry name" value="RHS repeat-associated core"/>
    <property type="match status" value="1"/>
</dbReference>
<dbReference type="EC" id="3.1.-.-" evidence="1"/>
<dbReference type="InterPro" id="IPR022385">
    <property type="entry name" value="Rhs_assc_core"/>
</dbReference>
<dbReference type="EMBL" id="CP037423">
    <property type="protein sequence ID" value="QDV45610.1"/>
    <property type="molecule type" value="Genomic_DNA"/>
</dbReference>
<evidence type="ECO:0000313" key="1">
    <source>
        <dbReference type="EMBL" id="QDV45610.1"/>
    </source>
</evidence>
<accession>A0A518HXM2</accession>
<dbReference type="PANTHER" id="PTHR32305:SF15">
    <property type="entry name" value="PROTEIN RHSA-RELATED"/>
    <property type="match status" value="1"/>
</dbReference>
<sequence>MTVIPVILRPGSDPLTLTWDFDNRLVSADVDNDSTDDVFYEWDALGRRVARDNGTTVSIYVQNGQQTVADYTSGTAATNPTYNDVYASYIDEPVVRDGTGGLRYYHRTQQYSVTALTDSSGAIKERYAYDAYGGLSVFDGSGTARTATAEGNRYTYTGREHDDVLDLYHYRARMYDPIAGRFCSRDPIGYRGGGFNTYVAYYVPTQVDPTGLQPYIGPPYPIIFEDPWYMYFGPGSMFEHYFYGEGEDFDLGDHGLLDNFKNAEQISEQVSDYENWLRTYANVKSSKLWCNKYPGANNSLTFSHTQDFTYEFSGDSWPEALWNAGLDPLFALGGPKFANSFSVTTDCHISLDSCGPCCNWFTGLFLSDDWQYTLTCSLKYRLRDVFERPYDVFDSDPDSTGMDPPWFWPEPSGANPTPFNIVGSWETSFSELFSRPCPGKDRARNH</sequence>
<proteinExistence type="predicted"/>